<comment type="similarity">
    <text evidence="1">Belongs to the universal stress protein A family.</text>
</comment>
<dbReference type="InterPro" id="IPR006015">
    <property type="entry name" value="Universal_stress_UspA"/>
</dbReference>
<dbReference type="InterPro" id="IPR006016">
    <property type="entry name" value="UspA"/>
</dbReference>
<feature type="domain" description="UspA" evidence="2">
    <location>
        <begin position="2"/>
        <end position="140"/>
    </location>
</feature>
<dbReference type="CDD" id="cd00293">
    <property type="entry name" value="USP-like"/>
    <property type="match status" value="1"/>
</dbReference>
<name>A0A1G6V0T8_9GAMM</name>
<dbReference type="Proteomes" id="UP000199603">
    <property type="component" value="Unassembled WGS sequence"/>
</dbReference>
<sequence>MRILVAIDGSHYGDAALAHALELNARLNQPADITLIHVALSAPPRAASAVGGEILHSYYQQEHDAALAKARETLKAAQLGVTEITSVGAPGRQIAEHANAGAFDLVVMGSHGHGALTGLLLGSTVSAVLSLTKVPLLIVR</sequence>
<organism evidence="3 4">
    <name type="scientific">Aquimonas voraii</name>
    <dbReference type="NCBI Taxonomy" id="265719"/>
    <lineage>
        <taxon>Bacteria</taxon>
        <taxon>Pseudomonadati</taxon>
        <taxon>Pseudomonadota</taxon>
        <taxon>Gammaproteobacteria</taxon>
        <taxon>Lysobacterales</taxon>
        <taxon>Lysobacteraceae</taxon>
        <taxon>Aquimonas</taxon>
    </lineage>
</organism>
<protein>
    <submittedName>
        <fullName evidence="3">Nucleotide-binding universal stress protein, UspA family</fullName>
    </submittedName>
</protein>
<dbReference type="Pfam" id="PF00582">
    <property type="entry name" value="Usp"/>
    <property type="match status" value="1"/>
</dbReference>
<dbReference type="EMBL" id="FNAG01000002">
    <property type="protein sequence ID" value="SDD47220.1"/>
    <property type="molecule type" value="Genomic_DNA"/>
</dbReference>
<dbReference type="PANTHER" id="PTHR46268">
    <property type="entry name" value="STRESS RESPONSE PROTEIN NHAX"/>
    <property type="match status" value="1"/>
</dbReference>
<dbReference type="AlphaFoldDB" id="A0A1G6V0T8"/>
<evidence type="ECO:0000313" key="3">
    <source>
        <dbReference type="EMBL" id="SDD47220.1"/>
    </source>
</evidence>
<dbReference type="PANTHER" id="PTHR46268:SF6">
    <property type="entry name" value="UNIVERSAL STRESS PROTEIN UP12"/>
    <property type="match status" value="1"/>
</dbReference>
<accession>A0A1G6V0T8</accession>
<keyword evidence="4" id="KW-1185">Reference proteome</keyword>
<dbReference type="InterPro" id="IPR014729">
    <property type="entry name" value="Rossmann-like_a/b/a_fold"/>
</dbReference>
<proteinExistence type="inferred from homology"/>
<evidence type="ECO:0000259" key="2">
    <source>
        <dbReference type="Pfam" id="PF00582"/>
    </source>
</evidence>
<reference evidence="3 4" key="1">
    <citation type="submission" date="2016-10" db="EMBL/GenBank/DDBJ databases">
        <authorList>
            <person name="de Groot N.N."/>
        </authorList>
    </citation>
    <scope>NUCLEOTIDE SEQUENCE [LARGE SCALE GENOMIC DNA]</scope>
    <source>
        <strain evidence="3 4">DSM 16957</strain>
    </source>
</reference>
<dbReference type="OrthoDB" id="9792500at2"/>
<evidence type="ECO:0000256" key="1">
    <source>
        <dbReference type="ARBA" id="ARBA00008791"/>
    </source>
</evidence>
<gene>
    <name evidence="3" type="ORF">SAMN04488509_102590</name>
</gene>
<evidence type="ECO:0000313" key="4">
    <source>
        <dbReference type="Proteomes" id="UP000199603"/>
    </source>
</evidence>
<dbReference type="Gene3D" id="3.40.50.620">
    <property type="entry name" value="HUPs"/>
    <property type="match status" value="1"/>
</dbReference>
<dbReference type="PRINTS" id="PR01438">
    <property type="entry name" value="UNVRSLSTRESS"/>
</dbReference>
<dbReference type="STRING" id="265719.SAMN04488509_102590"/>
<dbReference type="RefSeq" id="WP_091240766.1">
    <property type="nucleotide sequence ID" value="NZ_FNAG01000002.1"/>
</dbReference>
<dbReference type="SUPFAM" id="SSF52402">
    <property type="entry name" value="Adenine nucleotide alpha hydrolases-like"/>
    <property type="match status" value="1"/>
</dbReference>